<dbReference type="EMBL" id="BPLQ01011637">
    <property type="protein sequence ID" value="GIY59273.1"/>
    <property type="molecule type" value="Genomic_DNA"/>
</dbReference>
<reference evidence="1 2" key="1">
    <citation type="submission" date="2021-06" db="EMBL/GenBank/DDBJ databases">
        <title>Caerostris darwini draft genome.</title>
        <authorList>
            <person name="Kono N."/>
            <person name="Arakawa K."/>
        </authorList>
    </citation>
    <scope>NUCLEOTIDE SEQUENCE [LARGE SCALE GENOMIC DNA]</scope>
</reference>
<protein>
    <submittedName>
        <fullName evidence="1">Uncharacterized protein</fullName>
    </submittedName>
</protein>
<proteinExistence type="predicted"/>
<dbReference type="AlphaFoldDB" id="A0AAV4UNE0"/>
<name>A0AAV4UNE0_9ARAC</name>
<organism evidence="1 2">
    <name type="scientific">Caerostris darwini</name>
    <dbReference type="NCBI Taxonomy" id="1538125"/>
    <lineage>
        <taxon>Eukaryota</taxon>
        <taxon>Metazoa</taxon>
        <taxon>Ecdysozoa</taxon>
        <taxon>Arthropoda</taxon>
        <taxon>Chelicerata</taxon>
        <taxon>Arachnida</taxon>
        <taxon>Araneae</taxon>
        <taxon>Araneomorphae</taxon>
        <taxon>Entelegynae</taxon>
        <taxon>Araneoidea</taxon>
        <taxon>Araneidae</taxon>
        <taxon>Caerostris</taxon>
    </lineage>
</organism>
<dbReference type="Proteomes" id="UP001054837">
    <property type="component" value="Unassembled WGS sequence"/>
</dbReference>
<gene>
    <name evidence="1" type="ORF">CDAR_481831</name>
</gene>
<sequence length="191" mass="21629">MLLKKEDDSAESMNGGQDLSTFRWRRICAWVVVKRYRMSFELPLVFPVGRPRGGPPKFHVLLGHLANDPFTHFFSAFTPNPEIPLNPFSSLPLHSSKERKEGSSKALSLIKLNKFDIFHSNRQPAGNEAPFSSRSIAKLMPSQTKVSGFLWDGETFLHYQLPNCRAVAIHHPTRSEIPAHKDSKDRPFSSC</sequence>
<evidence type="ECO:0000313" key="2">
    <source>
        <dbReference type="Proteomes" id="UP001054837"/>
    </source>
</evidence>
<comment type="caution">
    <text evidence="1">The sequence shown here is derived from an EMBL/GenBank/DDBJ whole genome shotgun (WGS) entry which is preliminary data.</text>
</comment>
<keyword evidence="2" id="KW-1185">Reference proteome</keyword>
<evidence type="ECO:0000313" key="1">
    <source>
        <dbReference type="EMBL" id="GIY59273.1"/>
    </source>
</evidence>
<accession>A0AAV4UNE0</accession>